<protein>
    <submittedName>
        <fullName evidence="1">Histone H2A</fullName>
    </submittedName>
</protein>
<evidence type="ECO:0000313" key="1">
    <source>
        <dbReference type="EMBL" id="AQK63047.1"/>
    </source>
</evidence>
<proteinExistence type="predicted"/>
<reference evidence="1" key="1">
    <citation type="submission" date="2015-12" db="EMBL/GenBank/DDBJ databases">
        <title>Update maize B73 reference genome by single molecule sequencing technologies.</title>
        <authorList>
            <consortium name="Maize Genome Sequencing Project"/>
            <person name="Ware D."/>
        </authorList>
    </citation>
    <scope>NUCLEOTIDE SEQUENCE</scope>
    <source>
        <tissue evidence="1">Seedling</tissue>
    </source>
</reference>
<dbReference type="EMBL" id="CM000781">
    <property type="protein sequence ID" value="AQK63047.1"/>
    <property type="molecule type" value="Genomic_DNA"/>
</dbReference>
<gene>
    <name evidence="1" type="ORF">ZEAMMB73_Zm00001d013300</name>
</gene>
<sequence>MRFVYTLYAVMRIMSDQFRFRTVSWGALVL</sequence>
<organism evidence="1">
    <name type="scientific">Zea mays</name>
    <name type="common">Maize</name>
    <dbReference type="NCBI Taxonomy" id="4577"/>
    <lineage>
        <taxon>Eukaryota</taxon>
        <taxon>Viridiplantae</taxon>
        <taxon>Streptophyta</taxon>
        <taxon>Embryophyta</taxon>
        <taxon>Tracheophyta</taxon>
        <taxon>Spermatophyta</taxon>
        <taxon>Magnoliopsida</taxon>
        <taxon>Liliopsida</taxon>
        <taxon>Poales</taxon>
        <taxon>Poaceae</taxon>
        <taxon>PACMAD clade</taxon>
        <taxon>Panicoideae</taxon>
        <taxon>Andropogonodae</taxon>
        <taxon>Andropogoneae</taxon>
        <taxon>Tripsacinae</taxon>
        <taxon>Zea</taxon>
    </lineage>
</organism>
<name>A0A1D6GHW3_MAIZE</name>
<accession>A0A1D6GHW3</accession>
<dbReference type="AlphaFoldDB" id="A0A1D6GHW3"/>